<organism evidence="2 3">
    <name type="scientific">Pseudoalteromonas luteoviolacea</name>
    <dbReference type="NCBI Taxonomy" id="43657"/>
    <lineage>
        <taxon>Bacteria</taxon>
        <taxon>Pseudomonadati</taxon>
        <taxon>Pseudomonadota</taxon>
        <taxon>Gammaproteobacteria</taxon>
        <taxon>Alteromonadales</taxon>
        <taxon>Pseudoalteromonadaceae</taxon>
        <taxon>Pseudoalteromonas</taxon>
    </lineage>
</organism>
<accession>A0A1C0TQ02</accession>
<protein>
    <submittedName>
        <fullName evidence="2">Uncharacterized protein</fullName>
    </submittedName>
</protein>
<dbReference type="EMBL" id="MAUJ01000004">
    <property type="protein sequence ID" value="OCQ20828.1"/>
    <property type="molecule type" value="Genomic_DNA"/>
</dbReference>
<name>A0A1C0TQ02_9GAMM</name>
<gene>
    <name evidence="2" type="ORF">A7985_13605</name>
</gene>
<evidence type="ECO:0000313" key="2">
    <source>
        <dbReference type="EMBL" id="OCQ20828.1"/>
    </source>
</evidence>
<evidence type="ECO:0000256" key="1">
    <source>
        <dbReference type="SAM" id="Phobius"/>
    </source>
</evidence>
<dbReference type="AlphaFoldDB" id="A0A1C0TQ02"/>
<evidence type="ECO:0000313" key="3">
    <source>
        <dbReference type="Proteomes" id="UP000093366"/>
    </source>
</evidence>
<feature type="transmembrane region" description="Helical" evidence="1">
    <location>
        <begin position="6"/>
        <end position="26"/>
    </location>
</feature>
<keyword evidence="1" id="KW-0472">Membrane</keyword>
<dbReference type="Proteomes" id="UP000093366">
    <property type="component" value="Unassembled WGS sequence"/>
</dbReference>
<sequence>MAANIIYSSADGVFFSPLLMLIAPFWRKLSKLNSYISVSSKLALDRYTSFTQSANDRLEYSLF</sequence>
<keyword evidence="1" id="KW-1133">Transmembrane helix</keyword>
<proteinExistence type="predicted"/>
<reference evidence="3" key="1">
    <citation type="submission" date="2016-07" db="EMBL/GenBank/DDBJ databases">
        <authorList>
            <person name="Florea S."/>
            <person name="Webb J.S."/>
            <person name="Jaromczyk J."/>
            <person name="Schardl C.L."/>
        </authorList>
    </citation>
    <scope>NUCLEOTIDE SEQUENCE [LARGE SCALE GENOMIC DNA]</scope>
    <source>
        <strain evidence="3">IPB1</strain>
    </source>
</reference>
<comment type="caution">
    <text evidence="2">The sequence shown here is derived from an EMBL/GenBank/DDBJ whole genome shotgun (WGS) entry which is preliminary data.</text>
</comment>
<keyword evidence="1" id="KW-0812">Transmembrane</keyword>